<dbReference type="PANTHER" id="PTHR23284">
    <property type="entry name" value="PROLACTIN REGULATORY ELEMENT BINDING PROTEIN"/>
    <property type="match status" value="1"/>
</dbReference>
<evidence type="ECO:0000256" key="10">
    <source>
        <dbReference type="RuleBase" id="RU369019"/>
    </source>
</evidence>
<evidence type="ECO:0000313" key="11">
    <source>
        <dbReference type="EMBL" id="CAK7264205.1"/>
    </source>
</evidence>
<dbReference type="EMBL" id="CAWUON010000006">
    <property type="protein sequence ID" value="CAK7264205.1"/>
    <property type="molecule type" value="Genomic_DNA"/>
</dbReference>
<evidence type="ECO:0000313" key="12">
    <source>
        <dbReference type="Proteomes" id="UP001642502"/>
    </source>
</evidence>
<keyword evidence="8 10" id="KW-1133">Transmembrane helix</keyword>
<evidence type="ECO:0000256" key="1">
    <source>
        <dbReference type="ARBA" id="ARBA00022448"/>
    </source>
</evidence>
<keyword evidence="4 10" id="KW-0677">Repeat</keyword>
<keyword evidence="7 10" id="KW-0653">Protein transport</keyword>
<keyword evidence="12" id="KW-1185">Reference proteome</keyword>
<proteinExistence type="inferred from homology"/>
<name>A0ABP0DAI5_9PEZI</name>
<reference evidence="11 12" key="1">
    <citation type="submission" date="2024-01" db="EMBL/GenBank/DDBJ databases">
        <authorList>
            <person name="Allen C."/>
            <person name="Tagirdzhanova G."/>
        </authorList>
    </citation>
    <scope>NUCLEOTIDE SEQUENCE [LARGE SCALE GENOMIC DNA]</scope>
    <source>
        <strain evidence="11 12">CBS 119000</strain>
    </source>
</reference>
<dbReference type="Gene3D" id="2.130.10.10">
    <property type="entry name" value="YVTN repeat-like/Quinoprotein amine dehydrogenase"/>
    <property type="match status" value="1"/>
</dbReference>
<comment type="subcellular location">
    <subcellularLocation>
        <location evidence="10">Endoplasmic reticulum membrane</location>
        <topology evidence="10">Single-pass type II membrane protein</topology>
    </subcellularLocation>
    <subcellularLocation>
        <location evidence="10">Golgi apparatus membrane</location>
        <topology evidence="10">Single-pass type II membrane protein</topology>
    </subcellularLocation>
</comment>
<sequence length="729" mass="75684">MDIHTSHTTLDYPLYVCDFEPADAGRLIVGGGGGASRTGVGNKITLINNVQPGDPTLTPISEIELSKDEDSVTSLAAGPRRGRTTLLYAGINSNPDSLKKGRNEHLRVLGVDGSVSNLTKAGAAAASTSSKISELVRGQFFQAADPDADAYQRLVRLSAPFSDGQGSTLPQLGACATGLAKSPQIVLFDVTTALPAATAPSAKPATAAAVLPKIRGRLELSKDPADLDVIQTGPETYQMAFCTDYELFLFNVTGAAAAPSGKKRSSSSGSGGTKGSAVAALPGTMTDISAAAFATASEEPYLAYEMTQDEATGRMTRPAFRSIRYITPRFILAVCNLPGRTGAFLLGLRLPNVSPAVDGSGDQARITTQVNLPKSVTQSTGLAVRNLTPPVAPGIRQLTGTQFVVAVAGGGADNSLSLYTLEYKTDGGRTEMLANLHPFRTLKAVHELPMTSIALSHFYAPASASASAAIQYIHLASVSVKNTVVVHSIPLRKLPPTKAAASTAAGAAAAAALTPPRYVVALKSRAPSGKGYLAFVIVAAVMTMLVAQGLLEIIGMSSPVLGVRNAVPIHWLQPLPPRYAAGDRLTLSEEVAAAAAEHMIKNAPQAVVVDGEAAATSKGEPHDDFGAIPALHPVAAFLSTGAAGAQDEASGQQVLFMRGADADHTIELVTHDEAEHGPAVSWENLGEEQRATWQQRLSQAGHWTEAMGEGVLRGVLFGELAGIAGAMVR</sequence>
<comment type="similarity">
    <text evidence="10">Belongs to the WD repeat SEC12 family.</text>
</comment>
<feature type="transmembrane region" description="Helical" evidence="10">
    <location>
        <begin position="499"/>
        <end position="520"/>
    </location>
</feature>
<dbReference type="PANTHER" id="PTHR23284:SF0">
    <property type="entry name" value="PROLACTIN REGULATORY ELEMENT-BINDING PROTEIN"/>
    <property type="match status" value="1"/>
</dbReference>
<organism evidence="11 12">
    <name type="scientific">Sporothrix epigloea</name>
    <dbReference type="NCBI Taxonomy" id="1892477"/>
    <lineage>
        <taxon>Eukaryota</taxon>
        <taxon>Fungi</taxon>
        <taxon>Dikarya</taxon>
        <taxon>Ascomycota</taxon>
        <taxon>Pezizomycotina</taxon>
        <taxon>Sordariomycetes</taxon>
        <taxon>Sordariomycetidae</taxon>
        <taxon>Ophiostomatales</taxon>
        <taxon>Ophiostomataceae</taxon>
        <taxon>Sporothrix</taxon>
    </lineage>
</organism>
<keyword evidence="6" id="KW-0931">ER-Golgi transport</keyword>
<dbReference type="Proteomes" id="UP001642502">
    <property type="component" value="Unassembled WGS sequence"/>
</dbReference>
<evidence type="ECO:0000256" key="3">
    <source>
        <dbReference type="ARBA" id="ARBA00022692"/>
    </source>
</evidence>
<evidence type="ECO:0000256" key="6">
    <source>
        <dbReference type="ARBA" id="ARBA00022892"/>
    </source>
</evidence>
<evidence type="ECO:0000256" key="8">
    <source>
        <dbReference type="ARBA" id="ARBA00022989"/>
    </source>
</evidence>
<evidence type="ECO:0000256" key="7">
    <source>
        <dbReference type="ARBA" id="ARBA00022927"/>
    </source>
</evidence>
<evidence type="ECO:0000256" key="5">
    <source>
        <dbReference type="ARBA" id="ARBA00022824"/>
    </source>
</evidence>
<comment type="function">
    <text evidence="10">Guanine nucleotide-exchange factor (GEF) required for the formation or budding of transport vesicles from the ER.</text>
</comment>
<keyword evidence="1 10" id="KW-0813">Transport</keyword>
<comment type="caution">
    <text evidence="10">Lacks conserved residue(s) required for the propagation of feature annotation.</text>
</comment>
<evidence type="ECO:0000256" key="4">
    <source>
        <dbReference type="ARBA" id="ARBA00022737"/>
    </source>
</evidence>
<evidence type="ECO:0000256" key="9">
    <source>
        <dbReference type="ARBA" id="ARBA00023136"/>
    </source>
</evidence>
<keyword evidence="5 10" id="KW-0256">Endoplasmic reticulum</keyword>
<comment type="caution">
    <text evidence="11">The sequence shown here is derived from an EMBL/GenBank/DDBJ whole genome shotgun (WGS) entry which is preliminary data.</text>
</comment>
<keyword evidence="2 10" id="KW-0853">WD repeat</keyword>
<evidence type="ECO:0000256" key="2">
    <source>
        <dbReference type="ARBA" id="ARBA00022574"/>
    </source>
</evidence>
<protein>
    <recommendedName>
        <fullName evidence="10">Guanine nucleotide-exchange factor SEC12</fullName>
    </recommendedName>
</protein>
<keyword evidence="9 10" id="KW-0472">Membrane</keyword>
<keyword evidence="3 10" id="KW-0812">Transmembrane</keyword>
<feature type="transmembrane region" description="Helical" evidence="10">
    <location>
        <begin position="532"/>
        <end position="551"/>
    </location>
</feature>
<gene>
    <name evidence="11" type="ORF">SEPCBS119000_000870</name>
</gene>
<dbReference type="InterPro" id="IPR045260">
    <property type="entry name" value="Sec12-like"/>
</dbReference>
<accession>A0ABP0DAI5</accession>
<dbReference type="InterPro" id="IPR015943">
    <property type="entry name" value="WD40/YVTN_repeat-like_dom_sf"/>
</dbReference>